<protein>
    <submittedName>
        <fullName evidence="1">Uncharacterized protein</fullName>
    </submittedName>
</protein>
<gene>
    <name evidence="1" type="ORF">NC653_001508</name>
</gene>
<dbReference type="AlphaFoldDB" id="A0AAD6RN28"/>
<name>A0AAD6RN28_9ROSI</name>
<dbReference type="EMBL" id="JAQIZT010000001">
    <property type="protein sequence ID" value="KAJ7011097.1"/>
    <property type="molecule type" value="Genomic_DNA"/>
</dbReference>
<evidence type="ECO:0000313" key="2">
    <source>
        <dbReference type="Proteomes" id="UP001164929"/>
    </source>
</evidence>
<keyword evidence="2" id="KW-1185">Reference proteome</keyword>
<accession>A0AAD6RN28</accession>
<evidence type="ECO:0000313" key="1">
    <source>
        <dbReference type="EMBL" id="KAJ7011097.1"/>
    </source>
</evidence>
<organism evidence="1 2">
    <name type="scientific">Populus alba x Populus x berolinensis</name>
    <dbReference type="NCBI Taxonomy" id="444605"/>
    <lineage>
        <taxon>Eukaryota</taxon>
        <taxon>Viridiplantae</taxon>
        <taxon>Streptophyta</taxon>
        <taxon>Embryophyta</taxon>
        <taxon>Tracheophyta</taxon>
        <taxon>Spermatophyta</taxon>
        <taxon>Magnoliopsida</taxon>
        <taxon>eudicotyledons</taxon>
        <taxon>Gunneridae</taxon>
        <taxon>Pentapetalae</taxon>
        <taxon>rosids</taxon>
        <taxon>fabids</taxon>
        <taxon>Malpighiales</taxon>
        <taxon>Salicaceae</taxon>
        <taxon>Saliceae</taxon>
        <taxon>Populus</taxon>
    </lineage>
</organism>
<dbReference type="Proteomes" id="UP001164929">
    <property type="component" value="Chromosome 1"/>
</dbReference>
<comment type="caution">
    <text evidence="1">The sequence shown here is derived from an EMBL/GenBank/DDBJ whole genome shotgun (WGS) entry which is preliminary data.</text>
</comment>
<reference evidence="1 2" key="1">
    <citation type="journal article" date="2023" name="Mol. Ecol. Resour.">
        <title>Chromosome-level genome assembly of a triploid poplar Populus alba 'Berolinensis'.</title>
        <authorList>
            <person name="Chen S."/>
            <person name="Yu Y."/>
            <person name="Wang X."/>
            <person name="Wang S."/>
            <person name="Zhang T."/>
            <person name="Zhou Y."/>
            <person name="He R."/>
            <person name="Meng N."/>
            <person name="Wang Y."/>
            <person name="Liu W."/>
            <person name="Liu Z."/>
            <person name="Liu J."/>
            <person name="Guo Q."/>
            <person name="Huang H."/>
            <person name="Sederoff R.R."/>
            <person name="Wang G."/>
            <person name="Qu G."/>
            <person name="Chen S."/>
        </authorList>
    </citation>
    <scope>NUCLEOTIDE SEQUENCE [LARGE SCALE GENOMIC DNA]</scope>
    <source>
        <strain evidence="1">SC-2020</strain>
    </source>
</reference>
<sequence length="61" mass="7203">MIFNIDLMFIQGVGYIAIHSILYRFSGVTSETNVINILPFLRFKVCTLYLLSFFPFRIDHR</sequence>
<proteinExistence type="predicted"/>